<name>A0A3B4WG58_SERLL</name>
<evidence type="ECO:0000256" key="1">
    <source>
        <dbReference type="SAM" id="MobiDB-lite"/>
    </source>
</evidence>
<feature type="region of interest" description="Disordered" evidence="1">
    <location>
        <begin position="119"/>
        <end position="138"/>
    </location>
</feature>
<dbReference type="GO" id="GO:0016616">
    <property type="term" value="F:oxidoreductase activity, acting on the CH-OH group of donors, NAD or NADP as acceptor"/>
    <property type="evidence" value="ECO:0007669"/>
    <property type="project" value="InterPro"/>
</dbReference>
<dbReference type="Proteomes" id="UP000261360">
    <property type="component" value="Unplaced"/>
</dbReference>
<feature type="compositionally biased region" description="Basic and acidic residues" evidence="1">
    <location>
        <begin position="124"/>
        <end position="138"/>
    </location>
</feature>
<accession>A0A3B4WG58</accession>
<dbReference type="AlphaFoldDB" id="A0A3B4WG58"/>
<evidence type="ECO:0000313" key="3">
    <source>
        <dbReference type="Proteomes" id="UP000261360"/>
    </source>
</evidence>
<dbReference type="Ensembl" id="ENSSLDT00000003590.1">
    <property type="protein sequence ID" value="ENSSLDP00000003469.1"/>
    <property type="gene ID" value="ENSSLDG00000002747.1"/>
</dbReference>
<organism evidence="2 3">
    <name type="scientific">Seriola lalandi dorsalis</name>
    <dbReference type="NCBI Taxonomy" id="1841481"/>
    <lineage>
        <taxon>Eukaryota</taxon>
        <taxon>Metazoa</taxon>
        <taxon>Chordata</taxon>
        <taxon>Craniata</taxon>
        <taxon>Vertebrata</taxon>
        <taxon>Euteleostomi</taxon>
        <taxon>Actinopterygii</taxon>
        <taxon>Neopterygii</taxon>
        <taxon>Teleostei</taxon>
        <taxon>Neoteleostei</taxon>
        <taxon>Acanthomorphata</taxon>
        <taxon>Carangaria</taxon>
        <taxon>Carangiformes</taxon>
        <taxon>Carangidae</taxon>
        <taxon>Seriola</taxon>
    </lineage>
</organism>
<dbReference type="Gene3D" id="3.90.110.10">
    <property type="entry name" value="Lactate dehydrogenase/glycoside hydrolase, family 4, C-terminal"/>
    <property type="match status" value="1"/>
</dbReference>
<dbReference type="SUPFAM" id="SSF56327">
    <property type="entry name" value="LDH C-terminal domain-like"/>
    <property type="match status" value="1"/>
</dbReference>
<sequence length="138" mass="13837">MRGLALGAGVATSEVANVISWGSGFADISHATVGGKWALTITDSPLPSPAVTPEAEVEAAVSTIKALALGTDGAWVSMGVPAVGDFGTGTGVYYSVPVVCTPGDYKRVGGITLSPPVARAGCRGGEERSSRERCRGSA</sequence>
<evidence type="ECO:0000313" key="2">
    <source>
        <dbReference type="Ensembl" id="ENSSLDP00000003469.1"/>
    </source>
</evidence>
<dbReference type="InterPro" id="IPR015955">
    <property type="entry name" value="Lactate_DH/Glyco_Ohase_4_C"/>
</dbReference>
<dbReference type="STRING" id="1841481.ENSSLDP00000003469"/>
<reference evidence="2" key="1">
    <citation type="submission" date="2025-08" db="UniProtKB">
        <authorList>
            <consortium name="Ensembl"/>
        </authorList>
    </citation>
    <scope>IDENTIFICATION</scope>
</reference>
<protein>
    <submittedName>
        <fullName evidence="2">Uncharacterized protein</fullName>
    </submittedName>
</protein>
<reference evidence="2" key="2">
    <citation type="submission" date="2025-09" db="UniProtKB">
        <authorList>
            <consortium name="Ensembl"/>
        </authorList>
    </citation>
    <scope>IDENTIFICATION</scope>
</reference>
<keyword evidence="3" id="KW-1185">Reference proteome</keyword>
<proteinExistence type="predicted"/>